<evidence type="ECO:0000313" key="2">
    <source>
        <dbReference type="EMBL" id="GEB49395.1"/>
    </source>
</evidence>
<feature type="transmembrane region" description="Helical" evidence="1">
    <location>
        <begin position="15"/>
        <end position="35"/>
    </location>
</feature>
<dbReference type="EMBL" id="BJMM01000007">
    <property type="protein sequence ID" value="GEB49395.1"/>
    <property type="molecule type" value="Genomic_DNA"/>
</dbReference>
<name>A0A4Y3QVM1_STRCI</name>
<sequence>MDDVRKGSGIRPGKYIILAVAVVVVIVTSVTWWLWPTSEEEEFTLPAKVCRGAFSGRALDSLFEKETGKLRTHIYRDFPDSPGEHPVCELSADVNKVAFRVEKRSEGGESREELKAEYKHVGELGPAHGAYSRSSGTISLYIPCPAEEKPHLEIFVNVGFNAAQIDDVHAKGAKKAVRKLAHLTGYTARTLAHKYQCEGADELPDGPVQLRAGDGKL</sequence>
<evidence type="ECO:0000313" key="3">
    <source>
        <dbReference type="Proteomes" id="UP000319210"/>
    </source>
</evidence>
<evidence type="ECO:0000256" key="1">
    <source>
        <dbReference type="SAM" id="Phobius"/>
    </source>
</evidence>
<keyword evidence="1" id="KW-0812">Transmembrane</keyword>
<keyword evidence="1" id="KW-1133">Transmembrane helix</keyword>
<keyword evidence="3" id="KW-1185">Reference proteome</keyword>
<dbReference type="RefSeq" id="WP_086817750.1">
    <property type="nucleotide sequence ID" value="NZ_JAUZGE010000096.1"/>
</dbReference>
<keyword evidence="1" id="KW-0472">Membrane</keyword>
<dbReference type="AlphaFoldDB" id="A0A4Y3QVM1"/>
<organism evidence="2 3">
    <name type="scientific">Streptomyces cacaoi</name>
    <dbReference type="NCBI Taxonomy" id="1898"/>
    <lineage>
        <taxon>Bacteria</taxon>
        <taxon>Bacillati</taxon>
        <taxon>Actinomycetota</taxon>
        <taxon>Actinomycetes</taxon>
        <taxon>Kitasatosporales</taxon>
        <taxon>Streptomycetaceae</taxon>
        <taxon>Streptomyces</taxon>
    </lineage>
</organism>
<proteinExistence type="predicted"/>
<protein>
    <submittedName>
        <fullName evidence="2">Uncharacterized protein</fullName>
    </submittedName>
</protein>
<comment type="caution">
    <text evidence="2">The sequence shown here is derived from an EMBL/GenBank/DDBJ whole genome shotgun (WGS) entry which is preliminary data.</text>
</comment>
<reference evidence="2 3" key="1">
    <citation type="submission" date="2019-06" db="EMBL/GenBank/DDBJ databases">
        <title>Whole genome shotgun sequence of Streptomyces cacaoi subsp. cacaoi NBRC 12748.</title>
        <authorList>
            <person name="Hosoyama A."/>
            <person name="Uohara A."/>
            <person name="Ohji S."/>
            <person name="Ichikawa N."/>
        </authorList>
    </citation>
    <scope>NUCLEOTIDE SEQUENCE [LARGE SCALE GENOMIC DNA]</scope>
    <source>
        <strain evidence="2 3">NBRC 12748</strain>
    </source>
</reference>
<gene>
    <name evidence="2" type="ORF">SCA03_19460</name>
</gene>
<accession>A0A4Y3QVM1</accession>
<dbReference type="Proteomes" id="UP000319210">
    <property type="component" value="Unassembled WGS sequence"/>
</dbReference>